<proteinExistence type="inferred from homology"/>
<dbReference type="GO" id="GO:0048038">
    <property type="term" value="F:quinone binding"/>
    <property type="evidence" value="ECO:0007669"/>
    <property type="project" value="TreeGrafter"/>
</dbReference>
<gene>
    <name evidence="4" type="ORF">SAMN05421803_101413</name>
</gene>
<dbReference type="AlphaFoldDB" id="A0A1M6BND8"/>
<dbReference type="EMBL" id="FQZK01000001">
    <property type="protein sequence ID" value="SHI50063.1"/>
    <property type="molecule type" value="Genomic_DNA"/>
</dbReference>
<dbReference type="PANTHER" id="PTHR42760">
    <property type="entry name" value="SHORT-CHAIN DEHYDROGENASES/REDUCTASES FAMILY MEMBER"/>
    <property type="match status" value="1"/>
</dbReference>
<evidence type="ECO:0000313" key="4">
    <source>
        <dbReference type="EMBL" id="SHI50063.1"/>
    </source>
</evidence>
<dbReference type="STRING" id="758803.SAMN05421803_101413"/>
<accession>A0A1M6BND8</accession>
<evidence type="ECO:0000256" key="1">
    <source>
        <dbReference type="ARBA" id="ARBA00006484"/>
    </source>
</evidence>
<dbReference type="PRINTS" id="PR00080">
    <property type="entry name" value="SDRFAMILY"/>
</dbReference>
<keyword evidence="5" id="KW-1185">Reference proteome</keyword>
<dbReference type="NCBIfam" id="NF009466">
    <property type="entry name" value="PRK12826.1-2"/>
    <property type="match status" value="1"/>
</dbReference>
<dbReference type="PROSITE" id="PS00061">
    <property type="entry name" value="ADH_SHORT"/>
    <property type="match status" value="1"/>
</dbReference>
<dbReference type="Pfam" id="PF13561">
    <property type="entry name" value="adh_short_C2"/>
    <property type="match status" value="1"/>
</dbReference>
<reference evidence="4 5" key="1">
    <citation type="submission" date="2016-11" db="EMBL/GenBank/DDBJ databases">
        <authorList>
            <person name="Jaros S."/>
            <person name="Januszkiewicz K."/>
            <person name="Wedrychowicz H."/>
        </authorList>
    </citation>
    <scope>NUCLEOTIDE SEQUENCE [LARGE SCALE GENOMIC DNA]</scope>
    <source>
        <strain evidence="4 5">CGMCC 4.5723</strain>
    </source>
</reference>
<dbReference type="InterPro" id="IPR057326">
    <property type="entry name" value="KR_dom"/>
</dbReference>
<dbReference type="InterPro" id="IPR020904">
    <property type="entry name" value="Sc_DH/Rdtase_CS"/>
</dbReference>
<protein>
    <submittedName>
        <fullName evidence="4">3-oxoacyl-[acyl-carrier protein] reductase</fullName>
    </submittedName>
</protein>
<dbReference type="InterPro" id="IPR002347">
    <property type="entry name" value="SDR_fam"/>
</dbReference>
<keyword evidence="2" id="KW-0560">Oxidoreductase</keyword>
<dbReference type="Gene3D" id="3.40.50.720">
    <property type="entry name" value="NAD(P)-binding Rossmann-like Domain"/>
    <property type="match status" value="1"/>
</dbReference>
<feature type="domain" description="Ketoreductase" evidence="3">
    <location>
        <begin position="8"/>
        <end position="190"/>
    </location>
</feature>
<dbReference type="GO" id="GO:0006633">
    <property type="term" value="P:fatty acid biosynthetic process"/>
    <property type="evidence" value="ECO:0007669"/>
    <property type="project" value="TreeGrafter"/>
</dbReference>
<dbReference type="SMART" id="SM00822">
    <property type="entry name" value="PKS_KR"/>
    <property type="match status" value="1"/>
</dbReference>
<dbReference type="OrthoDB" id="286404at2"/>
<name>A0A1M6BND8_9ACTN</name>
<dbReference type="GO" id="GO:0016616">
    <property type="term" value="F:oxidoreductase activity, acting on the CH-OH group of donors, NAD or NADP as acceptor"/>
    <property type="evidence" value="ECO:0007669"/>
    <property type="project" value="TreeGrafter"/>
</dbReference>
<dbReference type="CDD" id="cd05233">
    <property type="entry name" value="SDR_c"/>
    <property type="match status" value="1"/>
</dbReference>
<dbReference type="RefSeq" id="WP_073374292.1">
    <property type="nucleotide sequence ID" value="NZ_FQZK01000001.1"/>
</dbReference>
<comment type="similarity">
    <text evidence="1">Belongs to the short-chain dehydrogenases/reductases (SDR) family.</text>
</comment>
<dbReference type="FunFam" id="3.40.50.720:FF:000084">
    <property type="entry name" value="Short-chain dehydrogenase reductase"/>
    <property type="match status" value="1"/>
</dbReference>
<organism evidence="4 5">
    <name type="scientific">Nocardiopsis flavescens</name>
    <dbReference type="NCBI Taxonomy" id="758803"/>
    <lineage>
        <taxon>Bacteria</taxon>
        <taxon>Bacillati</taxon>
        <taxon>Actinomycetota</taxon>
        <taxon>Actinomycetes</taxon>
        <taxon>Streptosporangiales</taxon>
        <taxon>Nocardiopsidaceae</taxon>
        <taxon>Nocardiopsis</taxon>
    </lineage>
</organism>
<dbReference type="Proteomes" id="UP000184452">
    <property type="component" value="Unassembled WGS sequence"/>
</dbReference>
<dbReference type="InterPro" id="IPR036291">
    <property type="entry name" value="NAD(P)-bd_dom_sf"/>
</dbReference>
<sequence length="248" mass="26269">MNASLSGKKALVTGGSRGIGRAVALTLARAGADVTVCHLTENEAALTLARELKDVPGDHRVVRVDVRDRDQVRELVEDCRTRGGLDVVVNNAGVISHVPFGDLGEDEWHRIIDTHLTGAFLVTQLALPLLGPGSSVVNIGSRAAMVGIPTRSHYTAAKAGLTGFSRSLCKELGGRGVRVNVVDPGVIETEAASAMPPERYARLRERYEELTSLGRLGEPDEVADVVLFLASDLSRYVTGASIPVDGGI</sequence>
<evidence type="ECO:0000313" key="5">
    <source>
        <dbReference type="Proteomes" id="UP000184452"/>
    </source>
</evidence>
<evidence type="ECO:0000256" key="2">
    <source>
        <dbReference type="ARBA" id="ARBA00023002"/>
    </source>
</evidence>
<dbReference type="PANTHER" id="PTHR42760:SF133">
    <property type="entry name" value="3-OXOACYL-[ACYL-CARRIER-PROTEIN] REDUCTASE"/>
    <property type="match status" value="1"/>
</dbReference>
<dbReference type="SUPFAM" id="SSF51735">
    <property type="entry name" value="NAD(P)-binding Rossmann-fold domains"/>
    <property type="match status" value="1"/>
</dbReference>
<dbReference type="PRINTS" id="PR00081">
    <property type="entry name" value="GDHRDH"/>
</dbReference>
<evidence type="ECO:0000259" key="3">
    <source>
        <dbReference type="SMART" id="SM00822"/>
    </source>
</evidence>